<comment type="caution">
    <text evidence="1">The sequence shown here is derived from an EMBL/GenBank/DDBJ whole genome shotgun (WGS) entry which is preliminary data.</text>
</comment>
<dbReference type="PANTHER" id="PTHR34044">
    <property type="entry name" value="NUCLEAR PROTEIN"/>
    <property type="match status" value="1"/>
</dbReference>
<evidence type="ECO:0000313" key="1">
    <source>
        <dbReference type="EMBL" id="GMH14133.1"/>
    </source>
</evidence>
<sequence length="309" mass="33215">MANPIAFSPSSSSLRHILVTPNRISRISRFGSNHFIPSNCLRDLPAASATMCSTAATEVKVVPAIIVGGGRVGNALRSMGNGDDLLVKRGESVPLDFAGPILVCTRNDDLDAVLQATPQSRWNDLVFFQNGMLEPWFNDKGLGDADQVLAYFAVSKLGEPPTDGKTDTHPEGLTAAYGKWASAVASRLHAGGLSCKVLDKEAFQKQMLEKLIWISAFMLVGARHPGATVGVVEKEYRSEESLCSGIIIKTGAIFKPVVLRLSANGFDLSPELCCEEAGSCFSSTCIASTIKLKNTSMRLTVRFVQSFPF</sequence>
<keyword evidence="2" id="KW-1185">Reference proteome</keyword>
<protein>
    <submittedName>
        <fullName evidence="1">Uncharacterized protein</fullName>
    </submittedName>
</protein>
<reference evidence="1" key="1">
    <citation type="submission" date="2023-05" db="EMBL/GenBank/DDBJ databases">
        <title>Nepenthes gracilis genome sequencing.</title>
        <authorList>
            <person name="Fukushima K."/>
        </authorList>
    </citation>
    <scope>NUCLEOTIDE SEQUENCE</scope>
    <source>
        <strain evidence="1">SING2019-196</strain>
    </source>
</reference>
<dbReference type="EMBL" id="BSYO01000013">
    <property type="protein sequence ID" value="GMH14133.1"/>
    <property type="molecule type" value="Genomic_DNA"/>
</dbReference>
<proteinExistence type="predicted"/>
<evidence type="ECO:0000313" key="2">
    <source>
        <dbReference type="Proteomes" id="UP001279734"/>
    </source>
</evidence>
<organism evidence="1 2">
    <name type="scientific">Nepenthes gracilis</name>
    <name type="common">Slender pitcher plant</name>
    <dbReference type="NCBI Taxonomy" id="150966"/>
    <lineage>
        <taxon>Eukaryota</taxon>
        <taxon>Viridiplantae</taxon>
        <taxon>Streptophyta</taxon>
        <taxon>Embryophyta</taxon>
        <taxon>Tracheophyta</taxon>
        <taxon>Spermatophyta</taxon>
        <taxon>Magnoliopsida</taxon>
        <taxon>eudicotyledons</taxon>
        <taxon>Gunneridae</taxon>
        <taxon>Pentapetalae</taxon>
        <taxon>Caryophyllales</taxon>
        <taxon>Nepenthaceae</taxon>
        <taxon>Nepenthes</taxon>
    </lineage>
</organism>
<accession>A0AAD3SLW5</accession>
<dbReference type="AlphaFoldDB" id="A0AAD3SLW5"/>
<dbReference type="Proteomes" id="UP001279734">
    <property type="component" value="Unassembled WGS sequence"/>
</dbReference>
<name>A0AAD3SLW5_NEPGR</name>
<gene>
    <name evidence="1" type="ORF">Nepgr_015974</name>
</gene>
<dbReference type="PANTHER" id="PTHR34044:SF1">
    <property type="entry name" value="NUCLEAR PROTEIN"/>
    <property type="match status" value="1"/>
</dbReference>